<comment type="caution">
    <text evidence="6">The sequence shown here is derived from an EMBL/GenBank/DDBJ whole genome shotgun (WGS) entry which is preliminary data.</text>
</comment>
<keyword evidence="4 5" id="KW-0687">Ribonucleoprotein</keyword>
<evidence type="ECO:0000256" key="2">
    <source>
        <dbReference type="ARBA" id="ARBA00011838"/>
    </source>
</evidence>
<dbReference type="PANTHER" id="PTHR33280">
    <property type="entry name" value="50S RIBOSOMAL PROTEIN L31, CHLOROPLASTIC"/>
    <property type="match status" value="1"/>
</dbReference>
<dbReference type="EMBL" id="AEPS01000009">
    <property type="protein sequence ID" value="EFU67258.1"/>
    <property type="molecule type" value="Genomic_DNA"/>
</dbReference>
<keyword evidence="7" id="KW-1185">Reference proteome</keyword>
<proteinExistence type="inferred from homology"/>
<evidence type="ECO:0000256" key="4">
    <source>
        <dbReference type="ARBA" id="ARBA00023274"/>
    </source>
</evidence>
<organism evidence="6 7">
    <name type="scientific">Aggregatibacter segnis ATCC 33393</name>
    <dbReference type="NCBI Taxonomy" id="888057"/>
    <lineage>
        <taxon>Bacteria</taxon>
        <taxon>Pseudomonadati</taxon>
        <taxon>Pseudomonadota</taxon>
        <taxon>Gammaproteobacteria</taxon>
        <taxon>Pasteurellales</taxon>
        <taxon>Pasteurellaceae</taxon>
        <taxon>Aggregatibacter</taxon>
    </lineage>
</organism>
<dbReference type="PROSITE" id="PS01143">
    <property type="entry name" value="RIBOSOMAL_L31"/>
    <property type="match status" value="1"/>
</dbReference>
<accession>E6KZ19</accession>
<dbReference type="InterPro" id="IPR027493">
    <property type="entry name" value="Ribosomal_bL31_B"/>
</dbReference>
<dbReference type="Gene3D" id="4.10.830.30">
    <property type="entry name" value="Ribosomal protein L31"/>
    <property type="match status" value="1"/>
</dbReference>
<dbReference type="AlphaFoldDB" id="E6KZ19"/>
<evidence type="ECO:0000313" key="7">
    <source>
        <dbReference type="Proteomes" id="UP000032871"/>
    </source>
</evidence>
<evidence type="ECO:0000256" key="3">
    <source>
        <dbReference type="ARBA" id="ARBA00022980"/>
    </source>
</evidence>
<evidence type="ECO:0000256" key="1">
    <source>
        <dbReference type="ARBA" id="ARBA00008196"/>
    </source>
</evidence>
<dbReference type="GO" id="GO:0006412">
    <property type="term" value="P:translation"/>
    <property type="evidence" value="ECO:0007669"/>
    <property type="project" value="UniProtKB-UniRule"/>
</dbReference>
<comment type="subunit">
    <text evidence="2 5">Part of the 50S ribosomal subunit.</text>
</comment>
<comment type="similarity">
    <text evidence="1 5">Belongs to the bacterial ribosomal protein bL31 family. Type B subfamily.</text>
</comment>
<dbReference type="Proteomes" id="UP000032871">
    <property type="component" value="Unassembled WGS sequence"/>
</dbReference>
<sequence length="103" mass="11954">MARIVIFHQEIRLCKMKKGIHPENYRTVLFYDSNAKQGFLIRSCARTTNTMKWEDGKEYPVFMCDTSSASHPFYTGKVRQVANEGRASDFANRYGKFGIFKSK</sequence>
<dbReference type="InterPro" id="IPR002150">
    <property type="entry name" value="Ribosomal_bL31"/>
</dbReference>
<dbReference type="PANTHER" id="PTHR33280:SF1">
    <property type="entry name" value="LARGE RIBOSOMAL SUBUNIT PROTEIN BL31C"/>
    <property type="match status" value="1"/>
</dbReference>
<dbReference type="SUPFAM" id="SSF143800">
    <property type="entry name" value="L28p-like"/>
    <property type="match status" value="1"/>
</dbReference>
<dbReference type="InterPro" id="IPR034704">
    <property type="entry name" value="Ribosomal_bL28/bL31-like_sf"/>
</dbReference>
<dbReference type="HOGENOM" id="CLU_114306_2_1_6"/>
<dbReference type="GO" id="GO:1990904">
    <property type="term" value="C:ribonucleoprotein complex"/>
    <property type="evidence" value="ECO:0007669"/>
    <property type="project" value="UniProtKB-KW"/>
</dbReference>
<gene>
    <name evidence="5 6" type="primary">rpmE2</name>
    <name evidence="6" type="ORF">HMPREF9064_1401</name>
</gene>
<protein>
    <recommendedName>
        <fullName evidence="5">Large ribosomal subunit protein bL31B</fullName>
    </recommendedName>
</protein>
<dbReference type="InterPro" id="IPR042105">
    <property type="entry name" value="Ribosomal_bL31_sf"/>
</dbReference>
<evidence type="ECO:0000313" key="6">
    <source>
        <dbReference type="EMBL" id="EFU67258.1"/>
    </source>
</evidence>
<dbReference type="PRINTS" id="PR01249">
    <property type="entry name" value="RIBOSOMALL31"/>
</dbReference>
<name>E6KZ19_9PAST</name>
<dbReference type="Pfam" id="PF01197">
    <property type="entry name" value="Ribosomal_L31"/>
    <property type="match status" value="1"/>
</dbReference>
<dbReference type="GO" id="GO:0003735">
    <property type="term" value="F:structural constituent of ribosome"/>
    <property type="evidence" value="ECO:0007669"/>
    <property type="project" value="InterPro"/>
</dbReference>
<keyword evidence="3 5" id="KW-0689">Ribosomal protein</keyword>
<reference evidence="6 7" key="1">
    <citation type="submission" date="2010-12" db="EMBL/GenBank/DDBJ databases">
        <authorList>
            <person name="Muzny D."/>
            <person name="Qin X."/>
            <person name="Deng J."/>
            <person name="Jiang H."/>
            <person name="Liu Y."/>
            <person name="Qu J."/>
            <person name="Song X.-Z."/>
            <person name="Zhang L."/>
            <person name="Thornton R."/>
            <person name="Coyle M."/>
            <person name="Francisco L."/>
            <person name="Jackson L."/>
            <person name="Javaid M."/>
            <person name="Korchina V."/>
            <person name="Kovar C."/>
            <person name="Mata R."/>
            <person name="Mathew T."/>
            <person name="Ngo R."/>
            <person name="Nguyen L."/>
            <person name="Nguyen N."/>
            <person name="Okwuonu G."/>
            <person name="Ongeri F."/>
            <person name="Pham C."/>
            <person name="Simmons D."/>
            <person name="Wilczek-Boney K."/>
            <person name="Hale W."/>
            <person name="Jakkamsetti A."/>
            <person name="Pham P."/>
            <person name="Ruth R."/>
            <person name="San Lucas F."/>
            <person name="Warren J."/>
            <person name="Zhang J."/>
            <person name="Zhao Z."/>
            <person name="Zhou C."/>
            <person name="Zhu D."/>
            <person name="Lee S."/>
            <person name="Bess C."/>
            <person name="Blankenburg K."/>
            <person name="Forbes L."/>
            <person name="Fu Q."/>
            <person name="Gubbala S."/>
            <person name="Hirani K."/>
            <person name="Jayaseelan J.C."/>
            <person name="Lara F."/>
            <person name="Munidasa M."/>
            <person name="Palculict T."/>
            <person name="Patil S."/>
            <person name="Pu L.-L."/>
            <person name="Saada N."/>
            <person name="Tang L."/>
            <person name="Weissenberger G."/>
            <person name="Zhu Y."/>
            <person name="Hemphill L."/>
            <person name="Shang Y."/>
            <person name="Youmans B."/>
            <person name="Ayvaz T."/>
            <person name="Ross M."/>
            <person name="Santibanez J."/>
            <person name="Aqrawi P."/>
            <person name="Gross S."/>
            <person name="Joshi V."/>
            <person name="Fowler G."/>
            <person name="Nazareth L."/>
            <person name="Reid J."/>
            <person name="Worley K."/>
            <person name="Petrosino J."/>
            <person name="Highlander S."/>
            <person name="Gibbs R."/>
        </authorList>
    </citation>
    <scope>NUCLEOTIDE SEQUENCE [LARGE SCALE GENOMIC DNA]</scope>
    <source>
        <strain evidence="6 7">ATCC 33393</strain>
    </source>
</reference>
<evidence type="ECO:0000256" key="5">
    <source>
        <dbReference type="HAMAP-Rule" id="MF_00502"/>
    </source>
</evidence>
<dbReference type="HAMAP" id="MF_00502">
    <property type="entry name" value="Ribosomal_bL31_2"/>
    <property type="match status" value="1"/>
</dbReference>
<dbReference type="NCBIfam" id="TIGR00105">
    <property type="entry name" value="L31"/>
    <property type="match status" value="1"/>
</dbReference>
<dbReference type="STRING" id="739.GCA_001059425_01397"/>
<dbReference type="NCBIfam" id="NF002462">
    <property type="entry name" value="PRK01678.1"/>
    <property type="match status" value="1"/>
</dbReference>
<dbReference type="GO" id="GO:0005840">
    <property type="term" value="C:ribosome"/>
    <property type="evidence" value="ECO:0007669"/>
    <property type="project" value="UniProtKB-KW"/>
</dbReference>